<evidence type="ECO:0000313" key="3">
    <source>
        <dbReference type="Proteomes" id="UP000280834"/>
    </source>
</evidence>
<proteinExistence type="predicted"/>
<reference evidence="4" key="1">
    <citation type="submission" date="2017-02" db="UniProtKB">
        <authorList>
            <consortium name="WormBaseParasite"/>
        </authorList>
    </citation>
    <scope>IDENTIFICATION</scope>
</reference>
<keyword evidence="1" id="KW-0732">Signal</keyword>
<sequence length="83" mass="8959">MGIFLSLFAPFLLLLEIVVWELSGANDSELEVQPLFNNVDVLRDGDVITREVQKRASGTVKRPRAAGFAKNVGAPPITPGKPA</sequence>
<dbReference type="WBParaSite" id="BTMF_0000769401-mRNA-1">
    <property type="protein sequence ID" value="BTMF_0000769401-mRNA-1"/>
    <property type="gene ID" value="BTMF_0000769401"/>
</dbReference>
<accession>A0A0R3QJI8</accession>
<protein>
    <submittedName>
        <fullName evidence="2 4">Uncharacterized protein</fullName>
    </submittedName>
</protein>
<keyword evidence="3" id="KW-1185">Reference proteome</keyword>
<evidence type="ECO:0000256" key="1">
    <source>
        <dbReference type="SAM" id="SignalP"/>
    </source>
</evidence>
<dbReference type="EMBL" id="UZAG01015433">
    <property type="protein sequence ID" value="VDO20204.1"/>
    <property type="molecule type" value="Genomic_DNA"/>
</dbReference>
<evidence type="ECO:0000313" key="4">
    <source>
        <dbReference type="WBParaSite" id="BTMF_0000769401-mRNA-1"/>
    </source>
</evidence>
<reference evidence="2 3" key="2">
    <citation type="submission" date="2018-11" db="EMBL/GenBank/DDBJ databases">
        <authorList>
            <consortium name="Pathogen Informatics"/>
        </authorList>
    </citation>
    <scope>NUCLEOTIDE SEQUENCE [LARGE SCALE GENOMIC DNA]</scope>
</reference>
<evidence type="ECO:0000313" key="2">
    <source>
        <dbReference type="EMBL" id="VDO20204.1"/>
    </source>
</evidence>
<dbReference type="AlphaFoldDB" id="A0A0R3QJI8"/>
<feature type="signal peptide" evidence="1">
    <location>
        <begin position="1"/>
        <end position="25"/>
    </location>
</feature>
<name>A0A0R3QJI8_9BILA</name>
<organism evidence="4">
    <name type="scientific">Brugia timori</name>
    <dbReference type="NCBI Taxonomy" id="42155"/>
    <lineage>
        <taxon>Eukaryota</taxon>
        <taxon>Metazoa</taxon>
        <taxon>Ecdysozoa</taxon>
        <taxon>Nematoda</taxon>
        <taxon>Chromadorea</taxon>
        <taxon>Rhabditida</taxon>
        <taxon>Spirurina</taxon>
        <taxon>Spiruromorpha</taxon>
        <taxon>Filarioidea</taxon>
        <taxon>Onchocercidae</taxon>
        <taxon>Brugia</taxon>
    </lineage>
</organism>
<gene>
    <name evidence="2" type="ORF">BTMF_LOCUS5828</name>
</gene>
<feature type="chain" id="PRO_5043130644" evidence="1">
    <location>
        <begin position="26"/>
        <end position="83"/>
    </location>
</feature>
<dbReference type="Proteomes" id="UP000280834">
    <property type="component" value="Unassembled WGS sequence"/>
</dbReference>